<evidence type="ECO:0000256" key="2">
    <source>
        <dbReference type="SAM" id="SignalP"/>
    </source>
</evidence>
<reference evidence="3 4" key="1">
    <citation type="submission" date="2016-10" db="EMBL/GenBank/DDBJ databases">
        <authorList>
            <person name="de Groot N.N."/>
        </authorList>
    </citation>
    <scope>NUCLEOTIDE SEQUENCE [LARGE SCALE GENOMIC DNA]</scope>
    <source>
        <strain evidence="3 4">D31d</strain>
    </source>
</reference>
<evidence type="ECO:0008006" key="5">
    <source>
        <dbReference type="Google" id="ProtNLM"/>
    </source>
</evidence>
<keyword evidence="2" id="KW-0732">Signal</keyword>
<sequence length="612" mass="68854">MKRKRLIWLLAGAIAFCSTSMMQTSCTKAEDNPVMPEEGTSGMVGGNEFTPTQLIKTYIYVAPGVDPDVKQAIDWASKGAIDQLSETLSIPVYVVNKLTDLSDEQMDDIMYSGETVLLMNPVESEIKAYLETHDYITLDPEITDSTWILGFNNNTKILIDKLSQTGDPVADNANRNEKAYVALSGVFTAFAERYEGYTGAFGGDDKEDTKKMENLFASYHFVHVNSYSAHVHYDTTWGEKYYLDGTGSATTLLDVYPVHVYEGQAGAGDYFAVKMNTSVANAGMWKGKGWNRRVGIYIRHCGLWATNFDTQVVPMKDENTVMPQTELQFLAACPPTPGTTTNQKYYEDSKSFSLNVSATGKLEAGEEAKPGEEPTAKKSKSLQVQLSMGWNWTHKESYTIQNVEIEDRHAGNSIDWNIKFNDLPHYDWDEDYGFKITESLPYRNTQALNASWMWYDPNAKDESDTKPLLIKVTTNPQYEMQTFWTTKADLKSVYYNHSKTEFFKIPRPNNKHAGELVIKNDLKDDAYISDIRVYRKGTNIMVGNYSMSVPNGEEQSLGHYLSNNQAYIVTFKATFGDGSTAYYTYSLNDGIKVTHNTTTKLYARNDFTAEGA</sequence>
<feature type="signal peptide" evidence="2">
    <location>
        <begin position="1"/>
        <end position="22"/>
    </location>
</feature>
<dbReference type="EMBL" id="FNRF01000002">
    <property type="protein sequence ID" value="SEA43457.1"/>
    <property type="molecule type" value="Genomic_DNA"/>
</dbReference>
<accession>A0A1H4B5Q1</accession>
<organism evidence="3 4">
    <name type="scientific">Xylanibacter ruminicola</name>
    <name type="common">Prevotella ruminicola</name>
    <dbReference type="NCBI Taxonomy" id="839"/>
    <lineage>
        <taxon>Bacteria</taxon>
        <taxon>Pseudomonadati</taxon>
        <taxon>Bacteroidota</taxon>
        <taxon>Bacteroidia</taxon>
        <taxon>Bacteroidales</taxon>
        <taxon>Prevotellaceae</taxon>
        <taxon>Xylanibacter</taxon>
    </lineage>
</organism>
<evidence type="ECO:0000313" key="3">
    <source>
        <dbReference type="EMBL" id="SEA43457.1"/>
    </source>
</evidence>
<dbReference type="Proteomes" id="UP000182257">
    <property type="component" value="Unassembled WGS sequence"/>
</dbReference>
<feature type="region of interest" description="Disordered" evidence="1">
    <location>
        <begin position="28"/>
        <end position="47"/>
    </location>
</feature>
<evidence type="ECO:0000313" key="4">
    <source>
        <dbReference type="Proteomes" id="UP000182257"/>
    </source>
</evidence>
<protein>
    <recommendedName>
        <fullName evidence="5">Lipoprotein</fullName>
    </recommendedName>
</protein>
<evidence type="ECO:0000256" key="1">
    <source>
        <dbReference type="SAM" id="MobiDB-lite"/>
    </source>
</evidence>
<dbReference type="OrthoDB" id="1064901at2"/>
<name>A0A1H4B5Q1_XYLRU</name>
<proteinExistence type="predicted"/>
<dbReference type="RefSeq" id="WP_139208900.1">
    <property type="nucleotide sequence ID" value="NZ_FNRF01000002.1"/>
</dbReference>
<dbReference type="AlphaFoldDB" id="A0A1H4B5Q1"/>
<feature type="chain" id="PRO_5010281796" description="Lipoprotein" evidence="2">
    <location>
        <begin position="23"/>
        <end position="612"/>
    </location>
</feature>
<gene>
    <name evidence="3" type="ORF">SAMN05216462_1531</name>
</gene>